<keyword evidence="2" id="KW-0012">Acyltransferase</keyword>
<protein>
    <submittedName>
        <fullName evidence="4">GNAT family N-acetyltransferase</fullName>
    </submittedName>
</protein>
<sequence>MTDQPTASLCSSPVRLSPDWPNWEHLRRLILDAFAIMEGRIDPPSSAHRLTTESMAEQVRAGEVWAIIDGGEPVACIFLAPRADCLYLGKLAVRPDCQGRGLGKRLAALAEERARALGMPRIELQSRIEMTENHAIFTRLGFARAGETAHPGYDRPTSVTMRKELRAIP</sequence>
<dbReference type="PANTHER" id="PTHR43877">
    <property type="entry name" value="AMINOALKYLPHOSPHONATE N-ACETYLTRANSFERASE-RELATED-RELATED"/>
    <property type="match status" value="1"/>
</dbReference>
<comment type="caution">
    <text evidence="4">The sequence shown here is derived from an EMBL/GenBank/DDBJ whole genome shotgun (WGS) entry which is preliminary data.</text>
</comment>
<evidence type="ECO:0000313" key="5">
    <source>
        <dbReference type="Proteomes" id="UP000655420"/>
    </source>
</evidence>
<dbReference type="EMBL" id="JAEHHL010000001">
    <property type="protein sequence ID" value="MBK0397660.1"/>
    <property type="molecule type" value="Genomic_DNA"/>
</dbReference>
<dbReference type="Proteomes" id="UP000655420">
    <property type="component" value="Unassembled WGS sequence"/>
</dbReference>
<evidence type="ECO:0000256" key="1">
    <source>
        <dbReference type="ARBA" id="ARBA00022679"/>
    </source>
</evidence>
<dbReference type="Pfam" id="PF00583">
    <property type="entry name" value="Acetyltransf_1"/>
    <property type="match status" value="1"/>
</dbReference>
<dbReference type="SUPFAM" id="SSF55729">
    <property type="entry name" value="Acyl-CoA N-acyltransferases (Nat)"/>
    <property type="match status" value="1"/>
</dbReference>
<accession>A0A8J7M3K6</accession>
<dbReference type="AlphaFoldDB" id="A0A8J7M3K6"/>
<feature type="domain" description="N-acetyltransferase" evidence="3">
    <location>
        <begin position="12"/>
        <end position="166"/>
    </location>
</feature>
<name>A0A8J7M3K6_9RHOB</name>
<keyword evidence="5" id="KW-1185">Reference proteome</keyword>
<evidence type="ECO:0000313" key="4">
    <source>
        <dbReference type="EMBL" id="MBK0397660.1"/>
    </source>
</evidence>
<dbReference type="InterPro" id="IPR016181">
    <property type="entry name" value="Acyl_CoA_acyltransferase"/>
</dbReference>
<evidence type="ECO:0000256" key="2">
    <source>
        <dbReference type="ARBA" id="ARBA00023315"/>
    </source>
</evidence>
<dbReference type="Gene3D" id="3.40.630.30">
    <property type="match status" value="1"/>
</dbReference>
<dbReference type="CDD" id="cd04301">
    <property type="entry name" value="NAT_SF"/>
    <property type="match status" value="1"/>
</dbReference>
<dbReference type="InterPro" id="IPR050832">
    <property type="entry name" value="Bact_Acetyltransf"/>
</dbReference>
<evidence type="ECO:0000259" key="3">
    <source>
        <dbReference type="PROSITE" id="PS51186"/>
    </source>
</evidence>
<keyword evidence="1" id="KW-0808">Transferase</keyword>
<proteinExistence type="predicted"/>
<gene>
    <name evidence="4" type="ORF">H0I76_00520</name>
</gene>
<dbReference type="RefSeq" id="WP_200605652.1">
    <property type="nucleotide sequence ID" value="NZ_JAEHHL010000001.1"/>
</dbReference>
<dbReference type="InterPro" id="IPR000182">
    <property type="entry name" value="GNAT_dom"/>
</dbReference>
<dbReference type="PROSITE" id="PS51186">
    <property type="entry name" value="GNAT"/>
    <property type="match status" value="1"/>
</dbReference>
<dbReference type="GO" id="GO:0016747">
    <property type="term" value="F:acyltransferase activity, transferring groups other than amino-acyl groups"/>
    <property type="evidence" value="ECO:0007669"/>
    <property type="project" value="InterPro"/>
</dbReference>
<reference evidence="4" key="1">
    <citation type="submission" date="2020-12" db="EMBL/GenBank/DDBJ databases">
        <title>Bacterial taxonomy.</title>
        <authorList>
            <person name="Pan X."/>
        </authorList>
    </citation>
    <scope>NUCLEOTIDE SEQUENCE</scope>
    <source>
        <strain evidence="4">M0105</strain>
    </source>
</reference>
<organism evidence="4 5">
    <name type="scientific">Thermohalobaculum xanthum</name>
    <dbReference type="NCBI Taxonomy" id="2753746"/>
    <lineage>
        <taxon>Bacteria</taxon>
        <taxon>Pseudomonadati</taxon>
        <taxon>Pseudomonadota</taxon>
        <taxon>Alphaproteobacteria</taxon>
        <taxon>Rhodobacterales</taxon>
        <taxon>Paracoccaceae</taxon>
        <taxon>Thermohalobaculum</taxon>
    </lineage>
</organism>